<keyword evidence="5" id="KW-1185">Reference proteome</keyword>
<accession>W7UMM5</accession>
<dbReference type="RefSeq" id="WP_037296481.1">
    <property type="nucleotide sequence ID" value="NZ_ATAX01000006.1"/>
</dbReference>
<proteinExistence type="predicted"/>
<keyword evidence="1" id="KW-0479">Metal-binding</keyword>
<evidence type="ECO:0000313" key="4">
    <source>
        <dbReference type="EMBL" id="EWM55073.1"/>
    </source>
</evidence>
<dbReference type="PATRIC" id="fig|1341157.4.peg.182"/>
<name>W7UMM5_RUMFL</name>
<gene>
    <name evidence="4" type="ORF">RF007C_05215</name>
</gene>
<evidence type="ECO:0000259" key="3">
    <source>
        <dbReference type="PROSITE" id="PS50023"/>
    </source>
</evidence>
<organism evidence="4 5">
    <name type="scientific">Ruminococcus flavefaciens 007c</name>
    <dbReference type="NCBI Taxonomy" id="1341157"/>
    <lineage>
        <taxon>Bacteria</taxon>
        <taxon>Bacillati</taxon>
        <taxon>Bacillota</taxon>
        <taxon>Clostridia</taxon>
        <taxon>Eubacteriales</taxon>
        <taxon>Oscillospiraceae</taxon>
        <taxon>Ruminococcus</taxon>
    </lineage>
</organism>
<dbReference type="eggNOG" id="ENOG502Z83S">
    <property type="taxonomic scope" value="Bacteria"/>
</dbReference>
<dbReference type="PROSITE" id="PS50023">
    <property type="entry name" value="LIM_DOMAIN_2"/>
    <property type="match status" value="1"/>
</dbReference>
<keyword evidence="2" id="KW-0862">Zinc</keyword>
<dbReference type="AlphaFoldDB" id="W7UMM5"/>
<dbReference type="Proteomes" id="UP000019365">
    <property type="component" value="Unassembled WGS sequence"/>
</dbReference>
<evidence type="ECO:0000256" key="1">
    <source>
        <dbReference type="ARBA" id="ARBA00022723"/>
    </source>
</evidence>
<feature type="domain" description="LIM zinc-binding" evidence="3">
    <location>
        <begin position="43"/>
        <end position="108"/>
    </location>
</feature>
<evidence type="ECO:0000256" key="2">
    <source>
        <dbReference type="ARBA" id="ARBA00022833"/>
    </source>
</evidence>
<evidence type="ECO:0000313" key="5">
    <source>
        <dbReference type="Proteomes" id="UP000019365"/>
    </source>
</evidence>
<protein>
    <submittedName>
        <fullName evidence="4">LIM zinc-binding protein</fullName>
    </submittedName>
</protein>
<dbReference type="Pfam" id="PF12224">
    <property type="entry name" value="Amidoligase_2"/>
    <property type="match status" value="1"/>
</dbReference>
<dbReference type="CDD" id="cd08368">
    <property type="entry name" value="LIM"/>
    <property type="match status" value="1"/>
</dbReference>
<dbReference type="InterPro" id="IPR001781">
    <property type="entry name" value="Znf_LIM"/>
</dbReference>
<dbReference type="Gene3D" id="2.10.110.10">
    <property type="entry name" value="Cysteine Rich Protein"/>
    <property type="match status" value="1"/>
</dbReference>
<dbReference type="GO" id="GO:0046872">
    <property type="term" value="F:metal ion binding"/>
    <property type="evidence" value="ECO:0007669"/>
    <property type="project" value="UniProtKB-KW"/>
</dbReference>
<reference evidence="4 5" key="1">
    <citation type="journal article" date="2014" name="PLoS ONE">
        <title>Rumen cellulosomics: divergent fiber-degrading strategies revealed by comparative genome-wide analysis of six ruminococcal strains.</title>
        <authorList>
            <person name="Dassa B."/>
            <person name="Borovok I."/>
            <person name="Ruimy-Israeli V."/>
            <person name="Lamed R."/>
            <person name="Flint H.J."/>
            <person name="Duncan S.H."/>
            <person name="Henrissat B."/>
            <person name="Coutinho P."/>
            <person name="Morrison M."/>
            <person name="Mosoni P."/>
            <person name="Yeoman C.J."/>
            <person name="White B.A."/>
            <person name="Bayer E.A."/>
        </authorList>
    </citation>
    <scope>NUCLEOTIDE SEQUENCE [LARGE SCALE GENOMIC DNA]</scope>
    <source>
        <strain evidence="4 5">007c</strain>
    </source>
</reference>
<comment type="caution">
    <text evidence="4">The sequence shown here is derived from an EMBL/GenBank/DDBJ whole genome shotgun (WGS) entry which is preliminary data.</text>
</comment>
<sequence length="371" mass="42397">MENNNNENRMICSHCGAIIAEDDDFETINGQIVCSDCVERDTTTCDRCGAVIWIDDSYGDDDTTLCASCYHNHYVRCCCCDTLLHEDDAYNIDGDSYCSECYRDEVDRNRSIHDYGYKPEPIFYGDDSGRYFGIELEIDIGGKDSDNADELLAIANKDAEHIYVKGDGSLDDGLEIVTHPMSLNYHKQFCWQEIMTKAISLGYRSHQTSTCGLHVHVNRSCLGDDQEEQDLAIGHILLFIEQHWNELLKFSRRSEYSMARWASRYGYENSAKAILDKAKKGGNGRYAALNLMNWATIEFRLFRGTLKYSSLIAALELVNAICDVAMNNTEDEIANMSWSEFVSKITEPELIQYLKERRLYINDVIETQEDM</sequence>
<dbReference type="OrthoDB" id="1955672at2"/>
<dbReference type="EMBL" id="ATAX01000006">
    <property type="protein sequence ID" value="EWM55073.1"/>
    <property type="molecule type" value="Genomic_DNA"/>
</dbReference>
<dbReference type="InterPro" id="IPR022025">
    <property type="entry name" value="Amidoligase_2"/>
</dbReference>